<evidence type="ECO:0000313" key="1">
    <source>
        <dbReference type="EMBL" id="EPF16874.1"/>
    </source>
</evidence>
<sequence length="41" mass="4549">MAVGRESRLDVQNGGWLKDTFFAGSGSFYRQKSQPVMRGLA</sequence>
<gene>
    <name evidence="1" type="ORF">HMPREF0201_02109</name>
</gene>
<dbReference type="AlphaFoldDB" id="S3JUP3"/>
<name>S3JUP3_9ENTR</name>
<dbReference type="EMBL" id="ATDT01000020">
    <property type="protein sequence ID" value="EPF16874.1"/>
    <property type="molecule type" value="Genomic_DNA"/>
</dbReference>
<protein>
    <submittedName>
        <fullName evidence="1">Uncharacterized protein</fullName>
    </submittedName>
</protein>
<accession>S3JUP3</accession>
<proteinExistence type="predicted"/>
<reference evidence="1 2" key="1">
    <citation type="submission" date="2013-04" db="EMBL/GenBank/DDBJ databases">
        <authorList>
            <person name="Weinstock G."/>
            <person name="Sodergren E."/>
            <person name="Lobos E.A."/>
            <person name="Fulton L."/>
            <person name="Fulton R."/>
            <person name="Courtney L."/>
            <person name="Fronick C."/>
            <person name="O'Laughlin M."/>
            <person name="Godfrey J."/>
            <person name="Wilson R.M."/>
            <person name="Miner T."/>
            <person name="Farmer C."/>
            <person name="Delehaunty K."/>
            <person name="Cordes M."/>
            <person name="Minx P."/>
            <person name="Tomlinson C."/>
            <person name="Chen J."/>
            <person name="Wollam A."/>
            <person name="Pepin K.H."/>
            <person name="Palsikar V.B."/>
            <person name="Zhang X."/>
            <person name="Suruliraj S."/>
            <person name="Perna N.T."/>
            <person name="Plunkett G."/>
            <person name="Warren W."/>
            <person name="Mitreva M."/>
            <person name="Mardis E.R."/>
            <person name="Wilson R.K."/>
        </authorList>
    </citation>
    <scope>NUCLEOTIDE SEQUENCE [LARGE SCALE GENOMIC DNA]</scope>
    <source>
        <strain evidence="1 2">DSM 4568</strain>
    </source>
</reference>
<dbReference type="HOGENOM" id="CLU_3267525_0_0_6"/>
<evidence type="ECO:0000313" key="2">
    <source>
        <dbReference type="Proteomes" id="UP000014585"/>
    </source>
</evidence>
<organism evidence="1 2">
    <name type="scientific">Cedecea davisae DSM 4568</name>
    <dbReference type="NCBI Taxonomy" id="566551"/>
    <lineage>
        <taxon>Bacteria</taxon>
        <taxon>Pseudomonadati</taxon>
        <taxon>Pseudomonadota</taxon>
        <taxon>Gammaproteobacteria</taxon>
        <taxon>Enterobacterales</taxon>
        <taxon>Enterobacteriaceae</taxon>
        <taxon>Cedecea</taxon>
    </lineage>
</organism>
<dbReference type="Proteomes" id="UP000014585">
    <property type="component" value="Unassembled WGS sequence"/>
</dbReference>
<dbReference type="STRING" id="566551.HMPREF0201_02109"/>
<comment type="caution">
    <text evidence="1">The sequence shown here is derived from an EMBL/GenBank/DDBJ whole genome shotgun (WGS) entry which is preliminary data.</text>
</comment>